<evidence type="ECO:0000313" key="9">
    <source>
        <dbReference type="EMBL" id="TDX01260.1"/>
    </source>
</evidence>
<dbReference type="Proteomes" id="UP000294498">
    <property type="component" value="Unassembled WGS sequence"/>
</dbReference>
<evidence type="ECO:0000256" key="3">
    <source>
        <dbReference type="ARBA" id="ARBA00022692"/>
    </source>
</evidence>
<dbReference type="PROSITE" id="PS51257">
    <property type="entry name" value="PROKAR_LIPOPROTEIN"/>
    <property type="match status" value="1"/>
</dbReference>
<dbReference type="GO" id="GO:0022857">
    <property type="term" value="F:transmembrane transporter activity"/>
    <property type="evidence" value="ECO:0007669"/>
    <property type="project" value="TreeGrafter"/>
</dbReference>
<comment type="caution">
    <text evidence="9">The sequence shown here is derived from an EMBL/GenBank/DDBJ whole genome shotgun (WGS) entry which is preliminary data.</text>
</comment>
<dbReference type="GO" id="GO:0005886">
    <property type="term" value="C:plasma membrane"/>
    <property type="evidence" value="ECO:0007669"/>
    <property type="project" value="UniProtKB-SubCell"/>
</dbReference>
<comment type="subcellular location">
    <subcellularLocation>
        <location evidence="1">Cell membrane</location>
        <topology evidence="1">Multi-pass membrane protein</topology>
    </subcellularLocation>
</comment>
<evidence type="ECO:0000256" key="5">
    <source>
        <dbReference type="ARBA" id="ARBA00023136"/>
    </source>
</evidence>
<gene>
    <name evidence="9" type="ORF">EDB95_2293</name>
</gene>
<name>A0A4R8DSP8_9BACT</name>
<feature type="domain" description="ABC3 transporter permease C-terminal" evidence="7">
    <location>
        <begin position="666"/>
        <end position="779"/>
    </location>
</feature>
<feature type="transmembrane region" description="Helical" evidence="6">
    <location>
        <begin position="661"/>
        <end position="682"/>
    </location>
</feature>
<keyword evidence="3 6" id="KW-0812">Transmembrane</keyword>
<feature type="domain" description="MacB-like periplasmic core" evidence="8">
    <location>
        <begin position="20"/>
        <end position="240"/>
    </location>
</feature>
<keyword evidence="10" id="KW-1185">Reference proteome</keyword>
<dbReference type="InterPro" id="IPR025857">
    <property type="entry name" value="MacB_PCD"/>
</dbReference>
<feature type="transmembrane region" description="Helical" evidence="6">
    <location>
        <begin position="750"/>
        <end position="772"/>
    </location>
</feature>
<dbReference type="AlphaFoldDB" id="A0A4R8DSP8"/>
<dbReference type="Pfam" id="PF02687">
    <property type="entry name" value="FtsX"/>
    <property type="match status" value="2"/>
</dbReference>
<dbReference type="PANTHER" id="PTHR30572:SF18">
    <property type="entry name" value="ABC-TYPE MACROLIDE FAMILY EXPORT SYSTEM PERMEASE COMPONENT 2"/>
    <property type="match status" value="1"/>
</dbReference>
<evidence type="ECO:0000259" key="7">
    <source>
        <dbReference type="Pfam" id="PF02687"/>
    </source>
</evidence>
<feature type="transmembrane region" description="Helical" evidence="6">
    <location>
        <begin position="375"/>
        <end position="396"/>
    </location>
</feature>
<dbReference type="Pfam" id="PF12704">
    <property type="entry name" value="MacB_PCD"/>
    <property type="match status" value="1"/>
</dbReference>
<dbReference type="OrthoDB" id="5933722at2"/>
<proteinExistence type="predicted"/>
<feature type="transmembrane region" description="Helical" evidence="6">
    <location>
        <begin position="336"/>
        <end position="354"/>
    </location>
</feature>
<feature type="transmembrane region" description="Helical" evidence="6">
    <location>
        <begin position="416"/>
        <end position="439"/>
    </location>
</feature>
<sequence length="786" mass="86576">MLRNYIATAWRGLLKNPVYSAINIGGLGTALCACLLILLYLVHEYSYDLFQANRDRTFSIYSVSPADKASFSESMSFMTGPRLAQAAPGVVRYTRVDMFPGKFRLGDVVPRKPLFVDDNFFQQFSFRLDKGDPATVLNRPFTIVLSRTLAQKLYGSEDPVGKRLSYNGKYTFEVTGVAADPPSNAYLDFDALCSLSSFAFMEDKQWTIKMEQNVEPGNFKTYIQLRSAADTASVLHVLRQLAAHHLDTTYYHTTGSYRYALEPMQQEHLEMHVGRATEHEYLRIFSIVAGLILALALINYMSLATARASVRAREIGVRKTLGAGKGNLATQFYVESALYAGLAFALGLLLFGLFKEPFLELLRLHIDDAFTGSPRFIAAAALLMAVTILLAGSYPALVMSAFNPMDNISAPSRGRAVRRVLTVLQFTVATAMIISLTVMKKQIYFFLHKDIGLNREHLLMVRFDRTMAPHYQAFQAEVAALPAVTATSVSLNGLFGGIGMITIQDGAFAANPLMVTDMETDSAFIDALQIRWRLRPTDPFWSADPRNVVLNETAVKALGLPADPRGLRAPGMRVSKIAGVVKDFVFESLIRKPDPVYITASNGSFGGGGTLLIRTRPDADTHALLASLEKIYRRYPSLFPFSYQFADDAFEQLYTTQIRMAGLLGAFTLLTIGIACLGLFGLSTFATLQRTKEVGIRKVLGAGVGTLVGLLTRDFLALVGLAVVIAAPLAWWVMQGWLRQFAYRVTVSPWILIVSGLGVALLAILTVSLQALRTARANPVDSLRNE</sequence>
<evidence type="ECO:0000259" key="8">
    <source>
        <dbReference type="Pfam" id="PF12704"/>
    </source>
</evidence>
<feature type="transmembrane region" description="Helical" evidence="6">
    <location>
        <begin position="715"/>
        <end position="738"/>
    </location>
</feature>
<reference evidence="9 10" key="1">
    <citation type="submission" date="2019-03" db="EMBL/GenBank/DDBJ databases">
        <title>Genomic Encyclopedia of Type Strains, Phase IV (KMG-IV): sequencing the most valuable type-strain genomes for metagenomic binning, comparative biology and taxonomic classification.</title>
        <authorList>
            <person name="Goeker M."/>
        </authorList>
    </citation>
    <scope>NUCLEOTIDE SEQUENCE [LARGE SCALE GENOMIC DNA]</scope>
    <source>
        <strain evidence="9 10">DSM 100059</strain>
    </source>
</reference>
<dbReference type="InterPro" id="IPR003838">
    <property type="entry name" value="ABC3_permease_C"/>
</dbReference>
<evidence type="ECO:0000313" key="10">
    <source>
        <dbReference type="Proteomes" id="UP000294498"/>
    </source>
</evidence>
<keyword evidence="2" id="KW-1003">Cell membrane</keyword>
<dbReference type="RefSeq" id="WP_133993652.1">
    <property type="nucleotide sequence ID" value="NZ_SODV01000001.1"/>
</dbReference>
<feature type="transmembrane region" description="Helical" evidence="6">
    <location>
        <begin position="20"/>
        <end position="42"/>
    </location>
</feature>
<evidence type="ECO:0000256" key="6">
    <source>
        <dbReference type="SAM" id="Phobius"/>
    </source>
</evidence>
<protein>
    <submittedName>
        <fullName evidence="9">Putative ABC transport system permease protein</fullName>
    </submittedName>
</protein>
<organism evidence="9 10">
    <name type="scientific">Dinghuibacter silviterrae</name>
    <dbReference type="NCBI Taxonomy" id="1539049"/>
    <lineage>
        <taxon>Bacteria</taxon>
        <taxon>Pseudomonadati</taxon>
        <taxon>Bacteroidota</taxon>
        <taxon>Chitinophagia</taxon>
        <taxon>Chitinophagales</taxon>
        <taxon>Chitinophagaceae</taxon>
        <taxon>Dinghuibacter</taxon>
    </lineage>
</organism>
<feature type="domain" description="ABC3 transporter permease C-terminal" evidence="7">
    <location>
        <begin position="287"/>
        <end position="404"/>
    </location>
</feature>
<dbReference type="InterPro" id="IPR050250">
    <property type="entry name" value="Macrolide_Exporter_MacB"/>
</dbReference>
<dbReference type="PANTHER" id="PTHR30572">
    <property type="entry name" value="MEMBRANE COMPONENT OF TRANSPORTER-RELATED"/>
    <property type="match status" value="1"/>
</dbReference>
<accession>A0A4R8DSP8</accession>
<evidence type="ECO:0000256" key="1">
    <source>
        <dbReference type="ARBA" id="ARBA00004651"/>
    </source>
</evidence>
<evidence type="ECO:0000256" key="2">
    <source>
        <dbReference type="ARBA" id="ARBA00022475"/>
    </source>
</evidence>
<keyword evidence="5 6" id="KW-0472">Membrane</keyword>
<dbReference type="EMBL" id="SODV01000001">
    <property type="protein sequence ID" value="TDX01260.1"/>
    <property type="molecule type" value="Genomic_DNA"/>
</dbReference>
<keyword evidence="4 6" id="KW-1133">Transmembrane helix</keyword>
<evidence type="ECO:0000256" key="4">
    <source>
        <dbReference type="ARBA" id="ARBA00022989"/>
    </source>
</evidence>
<feature type="transmembrane region" description="Helical" evidence="6">
    <location>
        <begin position="281"/>
        <end position="301"/>
    </location>
</feature>